<dbReference type="RefSeq" id="WP_143095144.1">
    <property type="nucleotide sequence ID" value="NZ_FOXH01000002.1"/>
</dbReference>
<evidence type="ECO:0000313" key="3">
    <source>
        <dbReference type="Proteomes" id="UP000199306"/>
    </source>
</evidence>
<evidence type="ECO:0000256" key="1">
    <source>
        <dbReference type="SAM" id="MobiDB-lite"/>
    </source>
</evidence>
<dbReference type="OrthoDB" id="1272922at2"/>
<proteinExistence type="predicted"/>
<name>A0A1I5NSF9_9BACT</name>
<keyword evidence="3" id="KW-1185">Reference proteome</keyword>
<evidence type="ECO:0000313" key="2">
    <source>
        <dbReference type="EMBL" id="SFP24713.1"/>
    </source>
</evidence>
<protein>
    <submittedName>
        <fullName evidence="2">Uncharacterized protein</fullName>
    </submittedName>
</protein>
<dbReference type="Proteomes" id="UP000199306">
    <property type="component" value="Unassembled WGS sequence"/>
</dbReference>
<dbReference type="STRING" id="1079859.SAMN04515674_10296"/>
<organism evidence="2 3">
    <name type="scientific">Pseudarcicella hirudinis</name>
    <dbReference type="NCBI Taxonomy" id="1079859"/>
    <lineage>
        <taxon>Bacteria</taxon>
        <taxon>Pseudomonadati</taxon>
        <taxon>Bacteroidota</taxon>
        <taxon>Cytophagia</taxon>
        <taxon>Cytophagales</taxon>
        <taxon>Flectobacillaceae</taxon>
        <taxon>Pseudarcicella</taxon>
    </lineage>
</organism>
<dbReference type="PROSITE" id="PS51257">
    <property type="entry name" value="PROKAR_LIPOPROTEIN"/>
    <property type="match status" value="1"/>
</dbReference>
<accession>A0A1I5NSF9</accession>
<sequence length="83" mass="9115">MKKLIILSTVVFATVSMTSCQNQNEVLLPKSVETVRNDQHNNPNQFIPATVELEHSGEQPGKVRPAIPVSPAPKKSNEIVPEL</sequence>
<dbReference type="AlphaFoldDB" id="A0A1I5NSF9"/>
<feature type="region of interest" description="Disordered" evidence="1">
    <location>
        <begin position="55"/>
        <end position="83"/>
    </location>
</feature>
<gene>
    <name evidence="2" type="ORF">SAMN04515674_10296</name>
</gene>
<reference evidence="2 3" key="1">
    <citation type="submission" date="2016-10" db="EMBL/GenBank/DDBJ databases">
        <authorList>
            <person name="de Groot N.N."/>
        </authorList>
    </citation>
    <scope>NUCLEOTIDE SEQUENCE [LARGE SCALE GENOMIC DNA]</scope>
    <source>
        <strain evidence="3">E92,LMG 26720,CCM 7988</strain>
    </source>
</reference>
<dbReference type="EMBL" id="FOXH01000002">
    <property type="protein sequence ID" value="SFP24713.1"/>
    <property type="molecule type" value="Genomic_DNA"/>
</dbReference>